<evidence type="ECO:0000313" key="1">
    <source>
        <dbReference type="EMBL" id="KAH6937064.1"/>
    </source>
</evidence>
<organism evidence="1 2">
    <name type="scientific">Hyalomma asiaticum</name>
    <name type="common">Tick</name>
    <dbReference type="NCBI Taxonomy" id="266040"/>
    <lineage>
        <taxon>Eukaryota</taxon>
        <taxon>Metazoa</taxon>
        <taxon>Ecdysozoa</taxon>
        <taxon>Arthropoda</taxon>
        <taxon>Chelicerata</taxon>
        <taxon>Arachnida</taxon>
        <taxon>Acari</taxon>
        <taxon>Parasitiformes</taxon>
        <taxon>Ixodida</taxon>
        <taxon>Ixodoidea</taxon>
        <taxon>Ixodidae</taxon>
        <taxon>Hyalomminae</taxon>
        <taxon>Hyalomma</taxon>
    </lineage>
</organism>
<sequence>MKHLSCVEFAALAEEHQCFYGIDNFKEEAIPWYEMWCKKTGDPSEITCCELLRLAKTFFPGVAKAIEVVRASLSSARSSSGGIVDKVDAYNSGYGRVLRSEKNKKKKKTQVVRRSIQLLRTKGAVLLSSVPTSASVSRQGGKLRSLAGRIRCRSCVPRVPLVQMSKCATDGTLIAATFVALFVQDAKHLFCILLMTCLWILDTLPVAVTASLPLVVQPLLGIADCDQVAFWFMSPRFVWLLCLHLAISLVDTSSLTLMAASRVVELFGGSFRSLLAVIVLFTFEMTLFLDEALCLLLLWPLAEAVVRHMQFFQGSPITTAARAGFATEDVPGTPGSLKGQNRNTASERLGTRVHVQPNIPESSSYSTTNLARYVFTQQTSQAATSSLEMAESATHAHAAIPSSDHSTAVEAKDTKDDARESPQAECNRAIPINSSRMEAIFRMWDANAAKAAAQHPPSHPYLSSSDIESSTSFVVSRTCMVPVLNPDKPAKAGEPGSPSVPEAVSTHSVAEDLLTSINEKLFRMKMGLKISIAYASTFGSFGTPYGTSLALAAQAYFKEHLRSIGVGQWIVLCLPIAALTVTACTCLIFWLFMGEWELEEVGLELASFLKNVVELKLSEDRCREICVLMVVSAAIVLTGIGFGALITFFDVETTQINCTTYVLLLVLGVSAVSQIRIARGSTCGGATGGAAQMCSGGAAVAASRNSSLGLEAGLLNVPWGMLFLLGGHECLGKAAQARASTHRRH</sequence>
<dbReference type="EMBL" id="CM023483">
    <property type="protein sequence ID" value="KAH6937064.1"/>
    <property type="molecule type" value="Genomic_DNA"/>
</dbReference>
<keyword evidence="2" id="KW-1185">Reference proteome</keyword>
<name>A0ACB7ST10_HYAAI</name>
<evidence type="ECO:0000313" key="2">
    <source>
        <dbReference type="Proteomes" id="UP000821845"/>
    </source>
</evidence>
<gene>
    <name evidence="1" type="ORF">HPB50_025333</name>
</gene>
<comment type="caution">
    <text evidence="1">The sequence shown here is derived from an EMBL/GenBank/DDBJ whole genome shotgun (WGS) entry which is preliminary data.</text>
</comment>
<proteinExistence type="predicted"/>
<dbReference type="Proteomes" id="UP000821845">
    <property type="component" value="Chromosome 3"/>
</dbReference>
<accession>A0ACB7ST10</accession>
<protein>
    <submittedName>
        <fullName evidence="1">Uncharacterized protein</fullName>
    </submittedName>
</protein>
<reference evidence="1" key="1">
    <citation type="submission" date="2020-05" db="EMBL/GenBank/DDBJ databases">
        <title>Large-scale comparative analyses of tick genomes elucidate their genetic diversity and vector capacities.</title>
        <authorList>
            <person name="Jia N."/>
            <person name="Wang J."/>
            <person name="Shi W."/>
            <person name="Du L."/>
            <person name="Sun Y."/>
            <person name="Zhan W."/>
            <person name="Jiang J."/>
            <person name="Wang Q."/>
            <person name="Zhang B."/>
            <person name="Ji P."/>
            <person name="Sakyi L.B."/>
            <person name="Cui X."/>
            <person name="Yuan T."/>
            <person name="Jiang B."/>
            <person name="Yang W."/>
            <person name="Lam T.T.-Y."/>
            <person name="Chang Q."/>
            <person name="Ding S."/>
            <person name="Wang X."/>
            <person name="Zhu J."/>
            <person name="Ruan X."/>
            <person name="Zhao L."/>
            <person name="Wei J."/>
            <person name="Que T."/>
            <person name="Du C."/>
            <person name="Cheng J."/>
            <person name="Dai P."/>
            <person name="Han X."/>
            <person name="Huang E."/>
            <person name="Gao Y."/>
            <person name="Liu J."/>
            <person name="Shao H."/>
            <person name="Ye R."/>
            <person name="Li L."/>
            <person name="Wei W."/>
            <person name="Wang X."/>
            <person name="Wang C."/>
            <person name="Yang T."/>
            <person name="Huo Q."/>
            <person name="Li W."/>
            <person name="Guo W."/>
            <person name="Chen H."/>
            <person name="Zhou L."/>
            <person name="Ni X."/>
            <person name="Tian J."/>
            <person name="Zhou Y."/>
            <person name="Sheng Y."/>
            <person name="Liu T."/>
            <person name="Pan Y."/>
            <person name="Xia L."/>
            <person name="Li J."/>
            <person name="Zhao F."/>
            <person name="Cao W."/>
        </authorList>
    </citation>
    <scope>NUCLEOTIDE SEQUENCE</scope>
    <source>
        <strain evidence="1">Hyas-2018</strain>
    </source>
</reference>